<keyword evidence="2 7" id="KW-0812">Transmembrane</keyword>
<protein>
    <recommendedName>
        <fullName evidence="8">Rhodopsin domain-containing protein</fullName>
    </recommendedName>
</protein>
<keyword evidence="10" id="KW-1185">Reference proteome</keyword>
<keyword evidence="3 7" id="KW-1133">Transmembrane helix</keyword>
<dbReference type="Proteomes" id="UP000504638">
    <property type="component" value="Unplaced"/>
</dbReference>
<evidence type="ECO:0000256" key="4">
    <source>
        <dbReference type="ARBA" id="ARBA00023136"/>
    </source>
</evidence>
<accession>A0A6G1FQ85</accession>
<proteinExistence type="inferred from homology"/>
<evidence type="ECO:0000256" key="2">
    <source>
        <dbReference type="ARBA" id="ARBA00022692"/>
    </source>
</evidence>
<dbReference type="GeneID" id="54422638"/>
<evidence type="ECO:0000256" key="1">
    <source>
        <dbReference type="ARBA" id="ARBA00004141"/>
    </source>
</evidence>
<dbReference type="EMBL" id="ML975201">
    <property type="protein sequence ID" value="KAF1807906.1"/>
    <property type="molecule type" value="Genomic_DNA"/>
</dbReference>
<feature type="transmembrane region" description="Helical" evidence="7">
    <location>
        <begin position="101"/>
        <end position="125"/>
    </location>
</feature>
<dbReference type="AlphaFoldDB" id="A0A6G1FQ85"/>
<dbReference type="PANTHER" id="PTHR33048">
    <property type="entry name" value="PTH11-LIKE INTEGRAL MEMBRANE PROTEIN (AFU_ORTHOLOGUE AFUA_5G11245)"/>
    <property type="match status" value="1"/>
</dbReference>
<evidence type="ECO:0000256" key="7">
    <source>
        <dbReference type="SAM" id="Phobius"/>
    </source>
</evidence>
<reference evidence="11" key="3">
    <citation type="submission" date="2025-04" db="UniProtKB">
        <authorList>
            <consortium name="RefSeq"/>
        </authorList>
    </citation>
    <scope>IDENTIFICATION</scope>
    <source>
        <strain evidence="11">CBS 781.70</strain>
    </source>
</reference>
<dbReference type="OrthoDB" id="3934549at2759"/>
<feature type="transmembrane region" description="Helical" evidence="7">
    <location>
        <begin position="58"/>
        <end position="81"/>
    </location>
</feature>
<reference evidence="9 11" key="1">
    <citation type="submission" date="2020-01" db="EMBL/GenBank/DDBJ databases">
        <authorList>
            <consortium name="DOE Joint Genome Institute"/>
            <person name="Haridas S."/>
            <person name="Albert R."/>
            <person name="Binder M."/>
            <person name="Bloem J."/>
            <person name="Labutti K."/>
            <person name="Salamov A."/>
            <person name="Andreopoulos B."/>
            <person name="Baker S.E."/>
            <person name="Barry K."/>
            <person name="Bills G."/>
            <person name="Bluhm B.H."/>
            <person name="Cannon C."/>
            <person name="Castanera R."/>
            <person name="Culley D.E."/>
            <person name="Daum C."/>
            <person name="Ezra D."/>
            <person name="Gonzalez J.B."/>
            <person name="Henrissat B."/>
            <person name="Kuo A."/>
            <person name="Liang C."/>
            <person name="Lipzen A."/>
            <person name="Lutzoni F."/>
            <person name="Magnuson J."/>
            <person name="Mondo S."/>
            <person name="Nolan M."/>
            <person name="Ohm R."/>
            <person name="Pangilinan J."/>
            <person name="Park H.-J."/>
            <person name="Ramirez L."/>
            <person name="Alfaro M."/>
            <person name="Sun H."/>
            <person name="Tritt A."/>
            <person name="Yoshinaga Y."/>
            <person name="Zwiers L.-H."/>
            <person name="Turgeon B.G."/>
            <person name="Goodwin S.B."/>
            <person name="Spatafora J.W."/>
            <person name="Crous P.W."/>
            <person name="Grigoriev I.V."/>
        </authorList>
    </citation>
    <scope>NUCLEOTIDE SEQUENCE</scope>
    <source>
        <strain evidence="9 11">CBS 781.70</strain>
    </source>
</reference>
<evidence type="ECO:0000313" key="10">
    <source>
        <dbReference type="Proteomes" id="UP000504638"/>
    </source>
</evidence>
<evidence type="ECO:0000256" key="3">
    <source>
        <dbReference type="ARBA" id="ARBA00022989"/>
    </source>
</evidence>
<dbReference type="InterPro" id="IPR052337">
    <property type="entry name" value="SAT4-like"/>
</dbReference>
<organism evidence="9">
    <name type="scientific">Eremomyces bilateralis CBS 781.70</name>
    <dbReference type="NCBI Taxonomy" id="1392243"/>
    <lineage>
        <taxon>Eukaryota</taxon>
        <taxon>Fungi</taxon>
        <taxon>Dikarya</taxon>
        <taxon>Ascomycota</taxon>
        <taxon>Pezizomycotina</taxon>
        <taxon>Dothideomycetes</taxon>
        <taxon>Dothideomycetes incertae sedis</taxon>
        <taxon>Eremomycetales</taxon>
        <taxon>Eremomycetaceae</taxon>
        <taxon>Eremomyces</taxon>
    </lineage>
</organism>
<feature type="compositionally biased region" description="Polar residues" evidence="6">
    <location>
        <begin position="347"/>
        <end position="359"/>
    </location>
</feature>
<evidence type="ECO:0000313" key="9">
    <source>
        <dbReference type="EMBL" id="KAF1807906.1"/>
    </source>
</evidence>
<sequence>MSLLLGVTADQVDPALFNESITPKAIGSVTSFFAVSLVVYIARIYARWHAYKSLWWDDFAMTVAMLLSIAGWGILIQTYVVNEGKHYYFLTMEQLKGSLKWGFITMPLWVWTVAMIKVSILLMLARVKQSKAWTRGMWGLIVFVVSVAIALTVVQVIQCLPVKANWEIMMPRTLCWDPKLVLKVNYGLTSLFISTDFACALLPIAFVRKIHRPFREKVVICVLMALGLLASACGLVRLTLLKSILTSGDAIYDGANLSIWAYAELYVGMVAACIPCLKAMMEKAFHALGGHLTNAGSKDNTYTQQSRGTDVYDGRDYNLRPMHNSQAQNGKSADMSVSDDDIPLARRSNSGHPSYSGESMPTEPPGIRKAVEFSWAESRV</sequence>
<feature type="domain" description="Rhodopsin" evidence="8">
    <location>
        <begin position="42"/>
        <end position="282"/>
    </location>
</feature>
<dbReference type="GO" id="GO:0016020">
    <property type="term" value="C:membrane"/>
    <property type="evidence" value="ECO:0007669"/>
    <property type="project" value="UniProtKB-SubCell"/>
</dbReference>
<feature type="transmembrane region" description="Helical" evidence="7">
    <location>
        <begin position="186"/>
        <end position="206"/>
    </location>
</feature>
<reference evidence="11" key="2">
    <citation type="submission" date="2020-04" db="EMBL/GenBank/DDBJ databases">
        <authorList>
            <consortium name="NCBI Genome Project"/>
        </authorList>
    </citation>
    <scope>NUCLEOTIDE SEQUENCE</scope>
    <source>
        <strain evidence="11">CBS 781.70</strain>
    </source>
</reference>
<keyword evidence="4 7" id="KW-0472">Membrane</keyword>
<feature type="transmembrane region" description="Helical" evidence="7">
    <location>
        <begin position="218"/>
        <end position="239"/>
    </location>
</feature>
<evidence type="ECO:0000256" key="6">
    <source>
        <dbReference type="SAM" id="MobiDB-lite"/>
    </source>
</evidence>
<dbReference type="Pfam" id="PF20684">
    <property type="entry name" value="Fung_rhodopsin"/>
    <property type="match status" value="1"/>
</dbReference>
<feature type="region of interest" description="Disordered" evidence="6">
    <location>
        <begin position="296"/>
        <end position="380"/>
    </location>
</feature>
<name>A0A6G1FQ85_9PEZI</name>
<feature type="transmembrane region" description="Helical" evidence="7">
    <location>
        <begin position="259"/>
        <end position="277"/>
    </location>
</feature>
<feature type="transmembrane region" description="Helical" evidence="7">
    <location>
        <begin position="137"/>
        <end position="157"/>
    </location>
</feature>
<feature type="compositionally biased region" description="Polar residues" evidence="6">
    <location>
        <begin position="296"/>
        <end position="308"/>
    </location>
</feature>
<dbReference type="PANTHER" id="PTHR33048:SF129">
    <property type="entry name" value="INTEGRAL MEMBRANE PROTEIN-RELATED"/>
    <property type="match status" value="1"/>
</dbReference>
<dbReference type="RefSeq" id="XP_033529537.1">
    <property type="nucleotide sequence ID" value="XM_033682068.1"/>
</dbReference>
<evidence type="ECO:0000256" key="5">
    <source>
        <dbReference type="ARBA" id="ARBA00038359"/>
    </source>
</evidence>
<gene>
    <name evidence="9 11" type="ORF">P152DRAFT_485875</name>
</gene>
<dbReference type="InterPro" id="IPR049326">
    <property type="entry name" value="Rhodopsin_dom_fungi"/>
</dbReference>
<evidence type="ECO:0000259" key="8">
    <source>
        <dbReference type="Pfam" id="PF20684"/>
    </source>
</evidence>
<comment type="similarity">
    <text evidence="5">Belongs to the SAT4 family.</text>
</comment>
<evidence type="ECO:0000313" key="11">
    <source>
        <dbReference type="RefSeq" id="XP_033529537.1"/>
    </source>
</evidence>
<comment type="subcellular location">
    <subcellularLocation>
        <location evidence="1">Membrane</location>
        <topology evidence="1">Multi-pass membrane protein</topology>
    </subcellularLocation>
</comment>
<feature type="transmembrane region" description="Helical" evidence="7">
    <location>
        <begin position="25"/>
        <end position="46"/>
    </location>
</feature>